<dbReference type="AlphaFoldDB" id="A0A974CD69"/>
<proteinExistence type="predicted"/>
<keyword evidence="1" id="KW-0233">DNA recombination</keyword>
<dbReference type="GO" id="GO:0015074">
    <property type="term" value="P:DNA integration"/>
    <property type="evidence" value="ECO:0007669"/>
    <property type="project" value="InterPro"/>
</dbReference>
<gene>
    <name evidence="2" type="ORF">XELAEV_18037329mg</name>
</gene>
<dbReference type="GO" id="GO:0006310">
    <property type="term" value="P:DNA recombination"/>
    <property type="evidence" value="ECO:0007669"/>
    <property type="project" value="UniProtKB-KW"/>
</dbReference>
<evidence type="ECO:0000313" key="2">
    <source>
        <dbReference type="EMBL" id="OCT70410.1"/>
    </source>
</evidence>
<dbReference type="PANTHER" id="PTHR34605:SF3">
    <property type="entry name" value="P CELL-TYPE AGGLUTINATION PROTEIN MAP4-LIKE-RELATED"/>
    <property type="match status" value="1"/>
</dbReference>
<evidence type="ECO:0000256" key="1">
    <source>
        <dbReference type="ARBA" id="ARBA00023172"/>
    </source>
</evidence>
<reference evidence="3" key="1">
    <citation type="journal article" date="2016" name="Nature">
        <title>Genome evolution in the allotetraploid frog Xenopus laevis.</title>
        <authorList>
            <person name="Session A.M."/>
            <person name="Uno Y."/>
            <person name="Kwon T."/>
            <person name="Chapman J.A."/>
            <person name="Toyoda A."/>
            <person name="Takahashi S."/>
            <person name="Fukui A."/>
            <person name="Hikosaka A."/>
            <person name="Suzuki A."/>
            <person name="Kondo M."/>
            <person name="van Heeringen S.J."/>
            <person name="Quigley I."/>
            <person name="Heinz S."/>
            <person name="Ogino H."/>
            <person name="Ochi H."/>
            <person name="Hellsten U."/>
            <person name="Lyons J.B."/>
            <person name="Simakov O."/>
            <person name="Putnam N."/>
            <person name="Stites J."/>
            <person name="Kuroki Y."/>
            <person name="Tanaka T."/>
            <person name="Michiue T."/>
            <person name="Watanabe M."/>
            <person name="Bogdanovic O."/>
            <person name="Lister R."/>
            <person name="Georgiou G."/>
            <person name="Paranjpe S.S."/>
            <person name="van Kruijsbergen I."/>
            <person name="Shu S."/>
            <person name="Carlson J."/>
            <person name="Kinoshita T."/>
            <person name="Ohta Y."/>
            <person name="Mawaribuchi S."/>
            <person name="Jenkins J."/>
            <person name="Grimwood J."/>
            <person name="Schmutz J."/>
            <person name="Mitros T."/>
            <person name="Mozaffari S.V."/>
            <person name="Suzuki Y."/>
            <person name="Haramoto Y."/>
            <person name="Yamamoto T.S."/>
            <person name="Takagi C."/>
            <person name="Heald R."/>
            <person name="Miller K."/>
            <person name="Haudenschild C."/>
            <person name="Kitzman J."/>
            <person name="Nakayama T."/>
            <person name="Izutsu Y."/>
            <person name="Robert J."/>
            <person name="Fortriede J."/>
            <person name="Burns K."/>
            <person name="Lotay V."/>
            <person name="Karimi K."/>
            <person name="Yasuoka Y."/>
            <person name="Dichmann D.S."/>
            <person name="Flajnik M.F."/>
            <person name="Houston D.W."/>
            <person name="Shendure J."/>
            <person name="DuPasquier L."/>
            <person name="Vize P.D."/>
            <person name="Zorn A.M."/>
            <person name="Ito M."/>
            <person name="Marcotte E.M."/>
            <person name="Wallingford J.B."/>
            <person name="Ito Y."/>
            <person name="Asashima M."/>
            <person name="Ueno N."/>
            <person name="Matsuda Y."/>
            <person name="Veenstra G.J."/>
            <person name="Fujiyama A."/>
            <person name="Harland R.M."/>
            <person name="Taira M."/>
            <person name="Rokhsar D.S."/>
        </authorList>
    </citation>
    <scope>NUCLEOTIDE SEQUENCE [LARGE SCALE GENOMIC DNA]</scope>
    <source>
        <strain evidence="3">J</strain>
    </source>
</reference>
<dbReference type="Proteomes" id="UP000694892">
    <property type="component" value="Chromosome 7S"/>
</dbReference>
<dbReference type="InterPro" id="IPR011010">
    <property type="entry name" value="DNA_brk_join_enz"/>
</dbReference>
<evidence type="ECO:0008006" key="4">
    <source>
        <dbReference type="Google" id="ProtNLM"/>
    </source>
</evidence>
<accession>A0A974CD69</accession>
<dbReference type="Gene3D" id="1.10.443.10">
    <property type="entry name" value="Intergrase catalytic core"/>
    <property type="match status" value="1"/>
</dbReference>
<evidence type="ECO:0000313" key="3">
    <source>
        <dbReference type="Proteomes" id="UP000694892"/>
    </source>
</evidence>
<dbReference type="InterPro" id="IPR052925">
    <property type="entry name" value="Phage_Integrase-like_Recomb"/>
</dbReference>
<dbReference type="EMBL" id="CM004479">
    <property type="protein sequence ID" value="OCT70410.1"/>
    <property type="molecule type" value="Genomic_DNA"/>
</dbReference>
<dbReference type="PANTHER" id="PTHR34605">
    <property type="entry name" value="PHAGE_INTEGRASE DOMAIN-CONTAINING PROTEIN"/>
    <property type="match status" value="1"/>
</dbReference>
<dbReference type="InterPro" id="IPR013762">
    <property type="entry name" value="Integrase-like_cat_sf"/>
</dbReference>
<dbReference type="SUPFAM" id="SSF56349">
    <property type="entry name" value="DNA breaking-rejoining enzymes"/>
    <property type="match status" value="1"/>
</dbReference>
<name>A0A974CD69_XENLA</name>
<organism evidence="2 3">
    <name type="scientific">Xenopus laevis</name>
    <name type="common">African clawed frog</name>
    <dbReference type="NCBI Taxonomy" id="8355"/>
    <lineage>
        <taxon>Eukaryota</taxon>
        <taxon>Metazoa</taxon>
        <taxon>Chordata</taxon>
        <taxon>Craniata</taxon>
        <taxon>Vertebrata</taxon>
        <taxon>Euteleostomi</taxon>
        <taxon>Amphibia</taxon>
        <taxon>Batrachia</taxon>
        <taxon>Anura</taxon>
        <taxon>Pipoidea</taxon>
        <taxon>Pipidae</taxon>
        <taxon>Xenopodinae</taxon>
        <taxon>Xenopus</taxon>
        <taxon>Xenopus</taxon>
    </lineage>
</organism>
<protein>
    <recommendedName>
        <fullName evidence="4">Tyr recombinase domain-containing protein</fullName>
    </recommendedName>
</protein>
<sequence length="231" mass="26260">MQWIENTCHLLEVCAYSRVWAEWIAKTDTEKGLKDHQSRILATFSYLLNLKKTGICDSTVQRNMAALSFLFKIFIPNICRDQYETVLLKTAFSLAFFEALRIGELVSPSRTKPGGLNIRDIKILGQSVSLNIRFSKTDKSIKGKHILLTTIRGNCCPVRLTKQYLNIRRDNQGQFLIHEDGSFVFPLPIFRACLKANSISPEIFCTHSFRIGATTEAGQLGFPEERIKRIG</sequence>
<dbReference type="GO" id="GO:0003677">
    <property type="term" value="F:DNA binding"/>
    <property type="evidence" value="ECO:0007669"/>
    <property type="project" value="InterPro"/>
</dbReference>